<keyword evidence="3" id="KW-0325">Glycoprotein</keyword>
<keyword evidence="4" id="KW-0732">Signal</keyword>
<dbReference type="InterPro" id="IPR004843">
    <property type="entry name" value="Calcineurin-like_PHP"/>
</dbReference>
<dbReference type="InterPro" id="IPR041805">
    <property type="entry name" value="ASMase/PPN1_MPP"/>
</dbReference>
<protein>
    <submittedName>
        <fullName evidence="8">Metallophos domain-containing protein</fullName>
    </submittedName>
</protein>
<reference evidence="6 7" key="2">
    <citation type="submission" date="2018-10" db="EMBL/GenBank/DDBJ databases">
        <authorList>
            <consortium name="Pathogen Informatics"/>
        </authorList>
    </citation>
    <scope>NUCLEOTIDE SEQUENCE [LARGE SCALE GENOMIC DNA]</scope>
</reference>
<dbReference type="InterPro" id="IPR029052">
    <property type="entry name" value="Metallo-depent_PP-like"/>
</dbReference>
<dbReference type="GO" id="GO:0008081">
    <property type="term" value="F:phosphoric diester hydrolase activity"/>
    <property type="evidence" value="ECO:0007669"/>
    <property type="project" value="TreeGrafter"/>
</dbReference>
<proteinExistence type="inferred from homology"/>
<dbReference type="WBParaSite" id="EVEC_0000706901-mRNA-1">
    <property type="protein sequence ID" value="EVEC_0000706901-mRNA-1"/>
    <property type="gene ID" value="EVEC_0000706901"/>
</dbReference>
<accession>A0A158QAV7</accession>
<dbReference type="STRING" id="51028.A0A158QAV7"/>
<dbReference type="SUPFAM" id="SSF56300">
    <property type="entry name" value="Metallo-dependent phosphatases"/>
    <property type="match status" value="2"/>
</dbReference>
<sequence>MAAALLKSMLAAARGAVPEPMYVIWGGDTVPQNPFLTDINYYSWMKTVTKLIRSYFSSATVILPVFGNLDVIKPFKFPDEYSNVYKTGYSIWRSFVGAKNKATFLKGGYYKQLLNNKITVLCLNTNLYYTKNPLIKKFVNCSDPAGQFQFMEKTFLEAQSKGRFVHIIAHLPPGASQHTAGQTWMLADYNSRFYNLIVRYKDVIKLITFGFEHTDSFRIIKNLQTDEAVQVAFITPSVSAGGKFDDTSRKKNPSFKIFEFDSALEVLETVKAVALCAIENVDYSAYKDCLKIISQETTAEATTAVETTATAVPLSRTGRVLQFTDFHYDQQYSVKGIPTSESLCHLLPNETSHKKLGDYGDYMCDANANLINHMLSAARELISLPDFILWTGDNFPHINDYNVSILESALKQATNFVNKAFPGVLVLPTFGNHDFSPANAFPDKDHEIYDTTFNLWKQWIGDNNKETFLKGGYYKYQLTPDTLVLVLNTNLYYRFNAAYNSFSNKTDPAGQFQFMIDNLEDAKKNGVRVHVVAHIAPGVFERTPFFTWMYPEYNQKFIDITVHYATTIKSMIFGHHHTDTFHIVKDPATRKTVQVYFMAPAVTPWFSSLPGAGANNPAFRIYDYDINTEEILDATLAHLCSIEFPDYLAYNACMKQEAGTTSSPKTTTLTTATGGTSPTVRLTALLFILLWWVLFSAVCV</sequence>
<gene>
    <name evidence="6" type="ORF">EVEC_LOCUS6590</name>
</gene>
<name>A0A158QAV7_ENTVE</name>
<reference evidence="8" key="1">
    <citation type="submission" date="2016-04" db="UniProtKB">
        <authorList>
            <consortium name="WormBaseParasite"/>
        </authorList>
    </citation>
    <scope>IDENTIFICATION</scope>
</reference>
<evidence type="ECO:0000313" key="6">
    <source>
        <dbReference type="EMBL" id="VDD91839.1"/>
    </source>
</evidence>
<evidence type="ECO:0000313" key="8">
    <source>
        <dbReference type="WBParaSite" id="EVEC_0000706901-mRNA-1"/>
    </source>
</evidence>
<dbReference type="PANTHER" id="PTHR10340:SF57">
    <property type="entry name" value="METALLOPHOS DOMAIN-CONTAINING PROTEIN"/>
    <property type="match status" value="1"/>
</dbReference>
<feature type="chain" id="PRO_5043135288" evidence="4">
    <location>
        <begin position="16"/>
        <end position="700"/>
    </location>
</feature>
<dbReference type="PANTHER" id="PTHR10340">
    <property type="entry name" value="SPHINGOMYELIN PHOSPHODIESTERASE"/>
    <property type="match status" value="1"/>
</dbReference>
<evidence type="ECO:0000256" key="4">
    <source>
        <dbReference type="SAM" id="SignalP"/>
    </source>
</evidence>
<dbReference type="CDD" id="cd00842">
    <property type="entry name" value="MPP_ASMase"/>
    <property type="match status" value="1"/>
</dbReference>
<evidence type="ECO:0000259" key="5">
    <source>
        <dbReference type="Pfam" id="PF00149"/>
    </source>
</evidence>
<organism evidence="8">
    <name type="scientific">Enterobius vermicularis</name>
    <name type="common">Human pinworm</name>
    <dbReference type="NCBI Taxonomy" id="51028"/>
    <lineage>
        <taxon>Eukaryota</taxon>
        <taxon>Metazoa</taxon>
        <taxon>Ecdysozoa</taxon>
        <taxon>Nematoda</taxon>
        <taxon>Chromadorea</taxon>
        <taxon>Rhabditida</taxon>
        <taxon>Spirurina</taxon>
        <taxon>Oxyuridomorpha</taxon>
        <taxon>Oxyuroidea</taxon>
        <taxon>Oxyuridae</taxon>
        <taxon>Enterobius</taxon>
    </lineage>
</organism>
<comment type="similarity">
    <text evidence="1">Belongs to the acid sphingomyelinase family.</text>
</comment>
<dbReference type="Proteomes" id="UP000274131">
    <property type="component" value="Unassembled WGS sequence"/>
</dbReference>
<keyword evidence="2" id="KW-0378">Hydrolase</keyword>
<keyword evidence="7" id="KW-1185">Reference proteome</keyword>
<evidence type="ECO:0000256" key="2">
    <source>
        <dbReference type="ARBA" id="ARBA00022801"/>
    </source>
</evidence>
<feature type="domain" description="Calcineurin-like phosphoesterase" evidence="5">
    <location>
        <begin position="319"/>
        <end position="578"/>
    </location>
</feature>
<evidence type="ECO:0000256" key="3">
    <source>
        <dbReference type="ARBA" id="ARBA00023180"/>
    </source>
</evidence>
<dbReference type="GO" id="GO:0005615">
    <property type="term" value="C:extracellular space"/>
    <property type="evidence" value="ECO:0007669"/>
    <property type="project" value="TreeGrafter"/>
</dbReference>
<dbReference type="OrthoDB" id="348678at2759"/>
<dbReference type="EMBL" id="UXUI01008572">
    <property type="protein sequence ID" value="VDD91839.1"/>
    <property type="molecule type" value="Genomic_DNA"/>
</dbReference>
<evidence type="ECO:0000313" key="7">
    <source>
        <dbReference type="Proteomes" id="UP000274131"/>
    </source>
</evidence>
<dbReference type="Pfam" id="PF00149">
    <property type="entry name" value="Metallophos"/>
    <property type="match status" value="1"/>
</dbReference>
<feature type="signal peptide" evidence="4">
    <location>
        <begin position="1"/>
        <end position="15"/>
    </location>
</feature>
<dbReference type="Gene3D" id="3.60.21.10">
    <property type="match status" value="2"/>
</dbReference>
<evidence type="ECO:0000256" key="1">
    <source>
        <dbReference type="ARBA" id="ARBA00008234"/>
    </source>
</evidence>
<dbReference type="AlphaFoldDB" id="A0A158QAV7"/>